<evidence type="ECO:0000313" key="1">
    <source>
        <dbReference type="EMBL" id="THG33005.1"/>
    </source>
</evidence>
<accession>A0A4S4FTC3</accession>
<gene>
    <name evidence="1" type="ORF">E6C64_01170</name>
</gene>
<dbReference type="InterPro" id="IPR054221">
    <property type="entry name" value="DUF6941"/>
</dbReference>
<comment type="caution">
    <text evidence="1">The sequence shown here is derived from an EMBL/GenBank/DDBJ whole genome shotgun (WGS) entry which is preliminary data.</text>
</comment>
<evidence type="ECO:0000313" key="2">
    <source>
        <dbReference type="Proteomes" id="UP000309133"/>
    </source>
</evidence>
<dbReference type="OrthoDB" id="3526022at2"/>
<dbReference type="EMBL" id="SSSM01000001">
    <property type="protein sequence ID" value="THG33005.1"/>
    <property type="molecule type" value="Genomic_DNA"/>
</dbReference>
<dbReference type="RefSeq" id="WP_136425786.1">
    <property type="nucleotide sequence ID" value="NZ_SSSM01000001.1"/>
</dbReference>
<name>A0A4S4FTC3_9MICO</name>
<reference evidence="1 2" key="1">
    <citation type="submission" date="2019-04" db="EMBL/GenBank/DDBJ databases">
        <authorList>
            <person name="Jiang L."/>
        </authorList>
    </citation>
    <scope>NUCLEOTIDE SEQUENCE [LARGE SCALE GENOMIC DNA]</scope>
    <source>
        <strain evidence="1 2">YIM 131853</strain>
    </source>
</reference>
<dbReference type="Pfam" id="PF22091">
    <property type="entry name" value="DUF6941"/>
    <property type="match status" value="1"/>
</dbReference>
<proteinExistence type="predicted"/>
<protein>
    <submittedName>
        <fullName evidence="1">Uncharacterized protein</fullName>
    </submittedName>
</protein>
<sequence length="146" mass="15671">MKTIVLLADSAQTDSQGKIHALGLGWSFTGSPTPPAAIVVLIEVDWNETNRRYKLEADLVDEDGQPVLVPGPFGHVPMHFEAEYELGRPPGVIPGTPLSIPMAVPISGGMALTPGKRYTWVVKNSGQPNDELGVSFSIRPEESTPL</sequence>
<dbReference type="AlphaFoldDB" id="A0A4S4FTC3"/>
<organism evidence="1 2">
    <name type="scientific">Naasia lichenicola</name>
    <dbReference type="NCBI Taxonomy" id="2565933"/>
    <lineage>
        <taxon>Bacteria</taxon>
        <taxon>Bacillati</taxon>
        <taxon>Actinomycetota</taxon>
        <taxon>Actinomycetes</taxon>
        <taxon>Micrococcales</taxon>
        <taxon>Microbacteriaceae</taxon>
        <taxon>Naasia</taxon>
    </lineage>
</organism>
<dbReference type="Proteomes" id="UP000309133">
    <property type="component" value="Unassembled WGS sequence"/>
</dbReference>
<keyword evidence="2" id="KW-1185">Reference proteome</keyword>